<comment type="caution">
    <text evidence="2">The sequence shown here is derived from an EMBL/GenBank/DDBJ whole genome shotgun (WGS) entry which is preliminary data.</text>
</comment>
<proteinExistence type="predicted"/>
<organism evidence="2 3">
    <name type="scientific">Plantimonas leprariae</name>
    <dbReference type="NCBI Taxonomy" id="2615207"/>
    <lineage>
        <taxon>Bacteria</taxon>
        <taxon>Pseudomonadati</taxon>
        <taxon>Pseudomonadota</taxon>
        <taxon>Alphaproteobacteria</taxon>
        <taxon>Hyphomicrobiales</taxon>
        <taxon>Aurantimonadaceae</taxon>
        <taxon>Plantimonas</taxon>
    </lineage>
</organism>
<dbReference type="AlphaFoldDB" id="A0A7V7PKR1"/>
<accession>A0A7V7PKR1</accession>
<name>A0A7V7PKR1_9HYPH</name>
<reference evidence="2 3" key="1">
    <citation type="submission" date="2019-09" db="EMBL/GenBank/DDBJ databases">
        <title>YIM 132180 draft genome.</title>
        <authorList>
            <person name="Zhang K."/>
        </authorList>
    </citation>
    <scope>NUCLEOTIDE SEQUENCE [LARGE SCALE GENOMIC DNA]</scope>
    <source>
        <strain evidence="2 3">YIM 132180</strain>
    </source>
</reference>
<keyword evidence="3" id="KW-1185">Reference proteome</keyword>
<protein>
    <recommendedName>
        <fullName evidence="1">KfrA N-terminal DNA-binding domain-containing protein</fullName>
    </recommendedName>
</protein>
<evidence type="ECO:0000313" key="2">
    <source>
        <dbReference type="EMBL" id="KAB0676438.1"/>
    </source>
</evidence>
<gene>
    <name evidence="2" type="ORF">F6X38_21335</name>
</gene>
<feature type="domain" description="KfrA N-terminal DNA-binding" evidence="1">
    <location>
        <begin position="9"/>
        <end position="135"/>
    </location>
</feature>
<dbReference type="InterPro" id="IPR021104">
    <property type="entry name" value="KfrA_DNA-bd_N"/>
</dbReference>
<dbReference type="Pfam" id="PF11740">
    <property type="entry name" value="KfrA_N"/>
    <property type="match status" value="1"/>
</dbReference>
<evidence type="ECO:0000313" key="3">
    <source>
        <dbReference type="Proteomes" id="UP000432089"/>
    </source>
</evidence>
<dbReference type="EMBL" id="VZDO01000023">
    <property type="protein sequence ID" value="KAB0676438.1"/>
    <property type="molecule type" value="Genomic_DNA"/>
</dbReference>
<sequence>MSVKSAGRILAAMERIAARGERPTLRKVRADMIATDGPGASLSTIQPILAAWKRNRPDEESYAVRAPRASSSNRAQRRQLIDTLSDFIDQRIETHVLTTGTYTVVSRIDALGGELAALREELRAQHDILEQLTHQNAELLHELQHLTTFAIVNKGGARKNGTGGTPNTLVITDERLREIQALSPRRFSNFVVGMLYAALLVRLQRTPDLPAMTKRELIDALPCLLLGEIQRRNGRPVDESYVRSLLRPRVERQRYVCAVANGRYAAIPDWRERKSAARGAKAFESFAVQPMPKLETEVGSVTSS</sequence>
<evidence type="ECO:0000259" key="1">
    <source>
        <dbReference type="Pfam" id="PF11740"/>
    </source>
</evidence>
<dbReference type="RefSeq" id="WP_150973410.1">
    <property type="nucleotide sequence ID" value="NZ_VZDO01000023.1"/>
</dbReference>
<dbReference type="Proteomes" id="UP000432089">
    <property type="component" value="Unassembled WGS sequence"/>
</dbReference>